<keyword evidence="4" id="KW-0121">Carboxypeptidase</keyword>
<organism evidence="4 5">
    <name type="scientific">Geodermatophilus tzadiensis</name>
    <dbReference type="NCBI Taxonomy" id="1137988"/>
    <lineage>
        <taxon>Bacteria</taxon>
        <taxon>Bacillati</taxon>
        <taxon>Actinomycetota</taxon>
        <taxon>Actinomycetes</taxon>
        <taxon>Geodermatophilales</taxon>
        <taxon>Geodermatophilaceae</taxon>
        <taxon>Geodermatophilus</taxon>
    </lineage>
</organism>
<dbReference type="Pfam" id="PF02225">
    <property type="entry name" value="PA"/>
    <property type="match status" value="1"/>
</dbReference>
<evidence type="ECO:0000259" key="2">
    <source>
        <dbReference type="Pfam" id="PF02225"/>
    </source>
</evidence>
<feature type="domain" description="PA" evidence="2">
    <location>
        <begin position="159"/>
        <end position="245"/>
    </location>
</feature>
<dbReference type="AlphaFoldDB" id="A0A2T0TUM9"/>
<dbReference type="InterPro" id="IPR006311">
    <property type="entry name" value="TAT_signal"/>
</dbReference>
<dbReference type="SUPFAM" id="SSF53187">
    <property type="entry name" value="Zn-dependent exopeptidases"/>
    <property type="match status" value="1"/>
</dbReference>
<dbReference type="Gene3D" id="3.50.30.30">
    <property type="match status" value="1"/>
</dbReference>
<dbReference type="InterPro" id="IPR003137">
    <property type="entry name" value="PA_domain"/>
</dbReference>
<dbReference type="OrthoDB" id="345880at2"/>
<dbReference type="EMBL" id="PVTG01000006">
    <property type="protein sequence ID" value="PRY49367.1"/>
    <property type="molecule type" value="Genomic_DNA"/>
</dbReference>
<name>A0A2T0TUM9_9ACTN</name>
<sequence>MSLVQSARRSRVAMVGTAGALALAGSVVVALPAAAAPAGCETRDNNTVDKLLECTTVDGVLEHLTAFQEIAEAHGGNRASGTAGYDASVDYVEQRLEAAGYDVTRQEFDFDFFELTGQTFSRTAPEARDYVADTDFAALEYSGVGTASGAVVPVDLGDPLAPTDTSTSGCEAEDFAGFPEGGVALVQRGTCTFAVKVANAETAGAVGVVVVNRGTPENEGLVAGTLGEPGVLPAIGVPFAIGQELAAGGTEVTFTVDAETGTRTTENVVAELPGRTDEVVQVGAHLDSVPEGPGINDNGTGSAAVLELAENVQKVEPQATLRFSWWGAEESGLLGSTHYVEQLPEEEVARISAYLNFDMVGSPNPVRFVYDSDGEDFESTPAGYVSERSAQIEDTFEKFYADRGLANENTEFDGRSDYQAFADAGVPSGGLFTGAEGVKTEEQAAVYGGVAGEAYDPCYHQACDDLDNLDLGVLDENADAIAYAASVLAAGGPGAGN</sequence>
<dbReference type="GO" id="GO:0008235">
    <property type="term" value="F:metalloexopeptidase activity"/>
    <property type="evidence" value="ECO:0007669"/>
    <property type="project" value="InterPro"/>
</dbReference>
<dbReference type="Proteomes" id="UP000239210">
    <property type="component" value="Unassembled WGS sequence"/>
</dbReference>
<gene>
    <name evidence="4" type="ORF">LY71_106145</name>
</gene>
<dbReference type="InterPro" id="IPR045175">
    <property type="entry name" value="M28_fam"/>
</dbReference>
<comment type="caution">
    <text evidence="4">The sequence shown here is derived from an EMBL/GenBank/DDBJ whole genome shotgun (WGS) entry which is preliminary data.</text>
</comment>
<dbReference type="PANTHER" id="PTHR12147">
    <property type="entry name" value="METALLOPEPTIDASE M28 FAMILY MEMBER"/>
    <property type="match status" value="1"/>
</dbReference>
<keyword evidence="4" id="KW-0378">Hydrolase</keyword>
<evidence type="ECO:0000256" key="1">
    <source>
        <dbReference type="SAM" id="SignalP"/>
    </source>
</evidence>
<dbReference type="InterPro" id="IPR046450">
    <property type="entry name" value="PA_dom_sf"/>
</dbReference>
<keyword evidence="4" id="KW-0645">Protease</keyword>
<reference evidence="4 5" key="1">
    <citation type="submission" date="2018-03" db="EMBL/GenBank/DDBJ databases">
        <title>Genomic Encyclopedia of Archaeal and Bacterial Type Strains, Phase II (KMG-II): from individual species to whole genera.</title>
        <authorList>
            <person name="Goeker M."/>
        </authorList>
    </citation>
    <scope>NUCLEOTIDE SEQUENCE [LARGE SCALE GENOMIC DNA]</scope>
    <source>
        <strain evidence="4 5">DSM 45416</strain>
    </source>
</reference>
<evidence type="ECO:0000313" key="5">
    <source>
        <dbReference type="Proteomes" id="UP000239210"/>
    </source>
</evidence>
<feature type="chain" id="PRO_5015603817" evidence="1">
    <location>
        <begin position="36"/>
        <end position="497"/>
    </location>
</feature>
<dbReference type="RefSeq" id="WP_146146102.1">
    <property type="nucleotide sequence ID" value="NZ_PVTG01000006.1"/>
</dbReference>
<dbReference type="PANTHER" id="PTHR12147:SF26">
    <property type="entry name" value="PEPTIDASE M28 DOMAIN-CONTAINING PROTEIN"/>
    <property type="match status" value="1"/>
</dbReference>
<dbReference type="GO" id="GO:0004180">
    <property type="term" value="F:carboxypeptidase activity"/>
    <property type="evidence" value="ECO:0007669"/>
    <property type="project" value="UniProtKB-KW"/>
</dbReference>
<dbReference type="SUPFAM" id="SSF52025">
    <property type="entry name" value="PA domain"/>
    <property type="match status" value="1"/>
</dbReference>
<feature type="signal peptide" evidence="1">
    <location>
        <begin position="1"/>
        <end position="35"/>
    </location>
</feature>
<dbReference type="PROSITE" id="PS51318">
    <property type="entry name" value="TAT"/>
    <property type="match status" value="1"/>
</dbReference>
<feature type="domain" description="Peptidase M28" evidence="3">
    <location>
        <begin position="267"/>
        <end position="484"/>
    </location>
</feature>
<accession>A0A2T0TUM9</accession>
<dbReference type="GO" id="GO:0006508">
    <property type="term" value="P:proteolysis"/>
    <property type="evidence" value="ECO:0007669"/>
    <property type="project" value="InterPro"/>
</dbReference>
<keyword evidence="5" id="KW-1185">Reference proteome</keyword>
<keyword evidence="1" id="KW-0732">Signal</keyword>
<dbReference type="Gene3D" id="3.40.630.10">
    <property type="entry name" value="Zn peptidases"/>
    <property type="match status" value="2"/>
</dbReference>
<evidence type="ECO:0000259" key="3">
    <source>
        <dbReference type="Pfam" id="PF04389"/>
    </source>
</evidence>
<dbReference type="Pfam" id="PF04389">
    <property type="entry name" value="Peptidase_M28"/>
    <property type="match status" value="1"/>
</dbReference>
<proteinExistence type="predicted"/>
<evidence type="ECO:0000313" key="4">
    <source>
        <dbReference type="EMBL" id="PRY49367.1"/>
    </source>
</evidence>
<protein>
    <submittedName>
        <fullName evidence="4">Zn-dependent M28 family amino/carboxypeptidase</fullName>
    </submittedName>
</protein>
<dbReference type="InterPro" id="IPR007484">
    <property type="entry name" value="Peptidase_M28"/>
</dbReference>